<evidence type="ECO:0000256" key="1">
    <source>
        <dbReference type="ARBA" id="ARBA00022679"/>
    </source>
</evidence>
<dbReference type="InterPro" id="IPR050680">
    <property type="entry name" value="YpeA/RimI_acetyltransf"/>
</dbReference>
<evidence type="ECO:0000313" key="3">
    <source>
        <dbReference type="EMBL" id="KZE44400.1"/>
    </source>
</evidence>
<name>A0A0J5SAQ0_9BACI</name>
<dbReference type="InterPro" id="IPR016181">
    <property type="entry name" value="Acyl_CoA_acyltransferase"/>
</dbReference>
<dbReference type="Proteomes" id="UP000076510">
    <property type="component" value="Unassembled WGS sequence"/>
</dbReference>
<proteinExistence type="predicted"/>
<dbReference type="PROSITE" id="PS51186">
    <property type="entry name" value="GNAT"/>
    <property type="match status" value="1"/>
</dbReference>
<dbReference type="Gene3D" id="3.40.630.30">
    <property type="match status" value="1"/>
</dbReference>
<sequence length="169" mass="19750">MDLQLQRAEQKQIETIMDIYVRCREELEQQGLLQWGDHYPSREYFLREIKAGSLYILLADGVIAGCVTLNEWQSPEWADISWKYDDEWVVHAYFLDPVYQGQGLGSAFLSECESLAATKGYKSIRLDAYGRNKGANVLYEKNGYEFRGSIRFTSRPEGHQEYHCYEKRL</sequence>
<dbReference type="AlphaFoldDB" id="A0A0J5SAQ0"/>
<dbReference type="SUPFAM" id="SSF55729">
    <property type="entry name" value="Acyl-CoA N-acyltransferases (Nat)"/>
    <property type="match status" value="1"/>
</dbReference>
<dbReference type="PANTHER" id="PTHR43420">
    <property type="entry name" value="ACETYLTRANSFERASE"/>
    <property type="match status" value="1"/>
</dbReference>
<dbReference type="Pfam" id="PF00583">
    <property type="entry name" value="Acetyltransf_1"/>
    <property type="match status" value="1"/>
</dbReference>
<evidence type="ECO:0000256" key="2">
    <source>
        <dbReference type="ARBA" id="ARBA00023315"/>
    </source>
</evidence>
<dbReference type="GO" id="GO:0016747">
    <property type="term" value="F:acyltransferase activity, transferring groups other than amino-acyl groups"/>
    <property type="evidence" value="ECO:0007669"/>
    <property type="project" value="InterPro"/>
</dbReference>
<dbReference type="CDD" id="cd04301">
    <property type="entry name" value="NAT_SF"/>
    <property type="match status" value="1"/>
</dbReference>
<organism evidence="3 4">
    <name type="scientific">Rossellomorea marisflavi</name>
    <dbReference type="NCBI Taxonomy" id="189381"/>
    <lineage>
        <taxon>Bacteria</taxon>
        <taxon>Bacillati</taxon>
        <taxon>Bacillota</taxon>
        <taxon>Bacilli</taxon>
        <taxon>Bacillales</taxon>
        <taxon>Bacillaceae</taxon>
        <taxon>Rossellomorea</taxon>
    </lineage>
</organism>
<dbReference type="InterPro" id="IPR000182">
    <property type="entry name" value="GNAT_dom"/>
</dbReference>
<accession>A0A0J5SAQ0</accession>
<dbReference type="PANTHER" id="PTHR43420:SF47">
    <property type="entry name" value="N-ACETYLTRANSFERASE DOMAIN-CONTAINING PROTEIN"/>
    <property type="match status" value="1"/>
</dbReference>
<comment type="caution">
    <text evidence="3">The sequence shown here is derived from an EMBL/GenBank/DDBJ whole genome shotgun (WGS) entry which is preliminary data.</text>
</comment>
<dbReference type="EMBL" id="LQQY01000043">
    <property type="protein sequence ID" value="KZE44400.1"/>
    <property type="molecule type" value="Genomic_DNA"/>
</dbReference>
<reference evidence="4" key="1">
    <citation type="submission" date="2016-01" db="EMBL/GenBank/DDBJ databases">
        <title>Whole genome sequencing of Bhargavaea cecembensis T14.</title>
        <authorList>
            <person name="Hong K.W."/>
        </authorList>
    </citation>
    <scope>NUCLEOTIDE SEQUENCE [LARGE SCALE GENOMIC DNA]</scope>
    <source>
        <strain evidence="4">M19</strain>
    </source>
</reference>
<dbReference type="OrthoDB" id="9796381at2"/>
<dbReference type="RefSeq" id="WP_048006799.1">
    <property type="nucleotide sequence ID" value="NZ_CP047095.1"/>
</dbReference>
<gene>
    <name evidence="3" type="ORF">AV649_07155</name>
</gene>
<keyword evidence="2" id="KW-0012">Acyltransferase</keyword>
<evidence type="ECO:0000313" key="4">
    <source>
        <dbReference type="Proteomes" id="UP000076510"/>
    </source>
</evidence>
<dbReference type="PATRIC" id="fig|189381.10.peg.1545"/>
<protein>
    <submittedName>
        <fullName evidence="3">Uncharacterized protein</fullName>
    </submittedName>
</protein>
<keyword evidence="1" id="KW-0808">Transferase</keyword>